<proteinExistence type="inferred from homology"/>
<dbReference type="PANTHER" id="PTHR47951">
    <property type="entry name" value="OS08G0547900 PROTEIN"/>
    <property type="match status" value="1"/>
</dbReference>
<keyword evidence="2" id="KW-0479">Metal-binding</keyword>
<sequence length="1030" mass="116001">MTPLSIFLENLDMDASTRTIVTLLAIFAITWFAWTRVKSKKGSSSLPPGPRGLPLIGNLPSLGPDLHTYFAGLARTYGPILKLQLGSKLAIIVSSPDLAREVLKDHDVTFANRDVPAVARIATYGGLDIAWSPYGPEWRMLRKVCVLKMLSNSTLDSVYGLRRREVQNTVAYIYRKAGLPINVEEQTFLTILNVITSMLWGGTVQGEERGRLGAEFRRVVADMTELLGAPNISDFFPALARFDLQGLARKMSGLAPRFDQIFDRMIEKQLNFDELGDSSRECKDFLQFLLRVKDEGDAKTPLTMTHIKALLMDMVVGGTDSTSNAIEFAIAEVMNKPEVMRKAQDELDNVVGKDNIVEESHIYKLQYVHAIMKETLRLHPVVPMLIPHCPSGTCTIGGYSVPKGSRIFINVWAVHRDPSIWENPMEFKPESKFDYSGSEKVDLTEKFGIVLKLKNPLVATPTPRLSNPALYRTPYVSTIHHSRIPNNNVSLLHFLAPENTEMLNTVVAGLWSRWWDASNEREKLFRTVLIMAVAMITVFWFLWNNIKPKKAVAAPSPPGPRGLPLVGYLPFLGYDLHKKFTELAGVYGPIYKLRLGNKLCVVVSSPPLAKEIVRDKDTIFANRDPPTSALVFTYGGNDIAWSSYGPPWTKMRKIFVREMLSNASLDASYELRKQEVKKAIRDVYNKIGSPVDFGELAYVTSINAVLRILLGGGTIQGEKWTDFVAQFRSHAAEMMVLLGKPNVSDLFPVLARFDLQGIEKKAKRLAVTIDQFLQYAIEQRLNEEKTHMDDRKDFLQILLDLSKHEDPATSITMDQVKAILMDIFLGGTDTTTTMIEWTMARLMQHQEVRQKVYQELQEVVGSNNVVEEFHLPKLRYLSAVIKETFRLHPALPLLVPRFSRQSCMVGGYIVPKGTTVLLNVYAIHRDPDLWDNPLEFRPERFLNGDTAGSFDYSGNNFQYLPFGSGRRVCAGIPLAEKMLMLLQASLLHSFEWKLPAGGVLELSDRYGIVIKKMEPLMVIPSPRLCNLELY</sequence>
<evidence type="ECO:0008006" key="7">
    <source>
        <dbReference type="Google" id="ProtNLM"/>
    </source>
</evidence>
<dbReference type="EMBL" id="CAADRP010000668">
    <property type="protein sequence ID" value="VFU30908.1"/>
    <property type="molecule type" value="Genomic_DNA"/>
</dbReference>
<dbReference type="Gene3D" id="1.10.630.10">
    <property type="entry name" value="Cytochrome P450"/>
    <property type="match status" value="2"/>
</dbReference>
<keyword evidence="4" id="KW-0408">Iron</keyword>
<dbReference type="GO" id="GO:0005506">
    <property type="term" value="F:iron ion binding"/>
    <property type="evidence" value="ECO:0007669"/>
    <property type="project" value="InterPro"/>
</dbReference>
<accession>A0A6N2KQQ4</accession>
<keyword evidence="5" id="KW-1133">Transmembrane helix</keyword>
<keyword evidence="5" id="KW-0812">Transmembrane</keyword>
<dbReference type="GO" id="GO:0016705">
    <property type="term" value="F:oxidoreductase activity, acting on paired donors, with incorporation or reduction of molecular oxygen"/>
    <property type="evidence" value="ECO:0007669"/>
    <property type="project" value="InterPro"/>
</dbReference>
<dbReference type="GO" id="GO:0004497">
    <property type="term" value="F:monooxygenase activity"/>
    <property type="evidence" value="ECO:0007669"/>
    <property type="project" value="InterPro"/>
</dbReference>
<dbReference type="InterPro" id="IPR001128">
    <property type="entry name" value="Cyt_P450"/>
</dbReference>
<dbReference type="Pfam" id="PF00067">
    <property type="entry name" value="p450"/>
    <property type="match status" value="2"/>
</dbReference>
<comment type="similarity">
    <text evidence="1">Belongs to the cytochrome P450 family.</text>
</comment>
<dbReference type="PRINTS" id="PR00385">
    <property type="entry name" value="P450"/>
</dbReference>
<keyword evidence="5" id="KW-0472">Membrane</keyword>
<evidence type="ECO:0000256" key="3">
    <source>
        <dbReference type="ARBA" id="ARBA00023002"/>
    </source>
</evidence>
<gene>
    <name evidence="6" type="ORF">SVIM_LOCUS124803</name>
</gene>
<reference evidence="6" key="1">
    <citation type="submission" date="2019-03" db="EMBL/GenBank/DDBJ databases">
        <authorList>
            <person name="Mank J."/>
            <person name="Almeida P."/>
        </authorList>
    </citation>
    <scope>NUCLEOTIDE SEQUENCE</scope>
    <source>
        <strain evidence="6">78183</strain>
    </source>
</reference>
<protein>
    <recommendedName>
        <fullName evidence="7">Cytochrome P450</fullName>
    </recommendedName>
</protein>
<evidence type="ECO:0000313" key="6">
    <source>
        <dbReference type="EMBL" id="VFU30908.1"/>
    </source>
</evidence>
<organism evidence="6">
    <name type="scientific">Salix viminalis</name>
    <name type="common">Common osier</name>
    <name type="synonym">Basket willow</name>
    <dbReference type="NCBI Taxonomy" id="40686"/>
    <lineage>
        <taxon>Eukaryota</taxon>
        <taxon>Viridiplantae</taxon>
        <taxon>Streptophyta</taxon>
        <taxon>Embryophyta</taxon>
        <taxon>Tracheophyta</taxon>
        <taxon>Spermatophyta</taxon>
        <taxon>Magnoliopsida</taxon>
        <taxon>eudicotyledons</taxon>
        <taxon>Gunneridae</taxon>
        <taxon>Pentapetalae</taxon>
        <taxon>rosids</taxon>
        <taxon>fabids</taxon>
        <taxon>Malpighiales</taxon>
        <taxon>Salicaceae</taxon>
        <taxon>Saliceae</taxon>
        <taxon>Salix</taxon>
    </lineage>
</organism>
<evidence type="ECO:0000256" key="4">
    <source>
        <dbReference type="ARBA" id="ARBA00023004"/>
    </source>
</evidence>
<dbReference type="GO" id="GO:0020037">
    <property type="term" value="F:heme binding"/>
    <property type="evidence" value="ECO:0007669"/>
    <property type="project" value="InterPro"/>
</dbReference>
<evidence type="ECO:0000256" key="5">
    <source>
        <dbReference type="SAM" id="Phobius"/>
    </source>
</evidence>
<dbReference type="AlphaFoldDB" id="A0A6N2KQQ4"/>
<dbReference type="PANTHER" id="PTHR47951:SF7">
    <property type="entry name" value="FLAVONOID 3',5'-HYDROXYLASE-LIKE ISOFORM X1"/>
    <property type="match status" value="1"/>
</dbReference>
<dbReference type="InterPro" id="IPR017972">
    <property type="entry name" value="Cyt_P450_CS"/>
</dbReference>
<dbReference type="FunFam" id="1.10.630.10:FF:000007">
    <property type="entry name" value="Cytochrome P450 76C4"/>
    <property type="match status" value="2"/>
</dbReference>
<dbReference type="InterPro" id="IPR002401">
    <property type="entry name" value="Cyt_P450_E_grp-I"/>
</dbReference>
<keyword evidence="3" id="KW-0560">Oxidoreductase</keyword>
<dbReference type="PROSITE" id="PS00086">
    <property type="entry name" value="CYTOCHROME_P450"/>
    <property type="match status" value="1"/>
</dbReference>
<evidence type="ECO:0000256" key="2">
    <source>
        <dbReference type="ARBA" id="ARBA00022723"/>
    </source>
</evidence>
<evidence type="ECO:0000256" key="1">
    <source>
        <dbReference type="ARBA" id="ARBA00010617"/>
    </source>
</evidence>
<dbReference type="InterPro" id="IPR036396">
    <property type="entry name" value="Cyt_P450_sf"/>
</dbReference>
<feature type="transmembrane region" description="Helical" evidence="5">
    <location>
        <begin position="524"/>
        <end position="543"/>
    </location>
</feature>
<feature type="transmembrane region" description="Helical" evidence="5">
    <location>
        <begin position="15"/>
        <end position="34"/>
    </location>
</feature>
<name>A0A6N2KQQ4_SALVM</name>
<dbReference type="PRINTS" id="PR00463">
    <property type="entry name" value="EP450I"/>
</dbReference>
<dbReference type="SUPFAM" id="SSF48264">
    <property type="entry name" value="Cytochrome P450"/>
    <property type="match status" value="2"/>
</dbReference>